<dbReference type="InterPro" id="IPR036866">
    <property type="entry name" value="RibonucZ/Hydroxyglut_hydro"/>
</dbReference>
<dbReference type="CDD" id="cd07726">
    <property type="entry name" value="ST1585-like_MBL-fold"/>
    <property type="match status" value="1"/>
</dbReference>
<dbReference type="RefSeq" id="WP_113955297.1">
    <property type="nucleotide sequence ID" value="NZ_QNRT01000005.1"/>
</dbReference>
<dbReference type="PANTHER" id="PTHR42951:SF22">
    <property type="entry name" value="METALLO BETA-LACTAMASE SUPERFAMILY LIPOPROTEIN"/>
    <property type="match status" value="1"/>
</dbReference>
<organism evidence="2 3">
    <name type="scientific">Arenicella xantha</name>
    <dbReference type="NCBI Taxonomy" id="644221"/>
    <lineage>
        <taxon>Bacteria</taxon>
        <taxon>Pseudomonadati</taxon>
        <taxon>Pseudomonadota</taxon>
        <taxon>Gammaproteobacteria</taxon>
        <taxon>Arenicellales</taxon>
        <taxon>Arenicellaceae</taxon>
        <taxon>Arenicella</taxon>
    </lineage>
</organism>
<dbReference type="OrthoDB" id="9802991at2"/>
<dbReference type="SUPFAM" id="SSF56281">
    <property type="entry name" value="Metallo-hydrolase/oxidoreductase"/>
    <property type="match status" value="1"/>
</dbReference>
<keyword evidence="3" id="KW-1185">Reference proteome</keyword>
<dbReference type="InterPro" id="IPR050855">
    <property type="entry name" value="NDM-1-like"/>
</dbReference>
<protein>
    <submittedName>
        <fullName evidence="2">Metallo-beta-lactamase superfamily protein</fullName>
    </submittedName>
</protein>
<reference evidence="2 3" key="1">
    <citation type="submission" date="2018-06" db="EMBL/GenBank/DDBJ databases">
        <title>Genomic Encyclopedia of Type Strains, Phase IV (KMG-IV): sequencing the most valuable type-strain genomes for metagenomic binning, comparative biology and taxonomic classification.</title>
        <authorList>
            <person name="Goeker M."/>
        </authorList>
    </citation>
    <scope>NUCLEOTIDE SEQUENCE [LARGE SCALE GENOMIC DNA]</scope>
    <source>
        <strain evidence="2 3">DSM 24032</strain>
    </source>
</reference>
<name>A0A395JFW8_9GAMM</name>
<accession>A0A395JFW8</accession>
<dbReference type="EMBL" id="QNRT01000005">
    <property type="protein sequence ID" value="RBP48693.1"/>
    <property type="molecule type" value="Genomic_DNA"/>
</dbReference>
<sequence length="315" mass="34657">MPNYQPNSDIITLDALYHEPELASIHLLLSNNRVAIVDTGTVFSVPHVVAKLSELGLGVEAVDLIILTHIHLDHAGGAGELMRLCDNATLVVHPRGARHMVDPSKLIAGASAVYGESEFNALYGTIVPIDADRILQPQDGDALDFAGRELRFFDTPGHASHHHCILDTQTNSVFTGDTLGIAYRALRNGEQSFLMPTTTPVQFDPQALHSSIDKVMSLQPETLYLTHYGAIQPTSAQIAGLHEQIDDYVMLTQQAADAGDDFEHALADSLKDYLVQRCMNQVAGLDEAVVRHWVKLDAELNAQGLHFWWHHRRVA</sequence>
<dbReference type="SMART" id="SM00849">
    <property type="entry name" value="Lactamase_B"/>
    <property type="match status" value="1"/>
</dbReference>
<dbReference type="AlphaFoldDB" id="A0A395JFW8"/>
<proteinExistence type="predicted"/>
<dbReference type="Proteomes" id="UP000253083">
    <property type="component" value="Unassembled WGS sequence"/>
</dbReference>
<dbReference type="Pfam" id="PF00753">
    <property type="entry name" value="Lactamase_B"/>
    <property type="match status" value="1"/>
</dbReference>
<evidence type="ECO:0000259" key="1">
    <source>
        <dbReference type="SMART" id="SM00849"/>
    </source>
</evidence>
<evidence type="ECO:0000313" key="2">
    <source>
        <dbReference type="EMBL" id="RBP48693.1"/>
    </source>
</evidence>
<dbReference type="InParanoid" id="A0A395JFW8"/>
<feature type="domain" description="Metallo-beta-lactamase" evidence="1">
    <location>
        <begin position="22"/>
        <end position="227"/>
    </location>
</feature>
<dbReference type="PANTHER" id="PTHR42951">
    <property type="entry name" value="METALLO-BETA-LACTAMASE DOMAIN-CONTAINING"/>
    <property type="match status" value="1"/>
</dbReference>
<comment type="caution">
    <text evidence="2">The sequence shown here is derived from an EMBL/GenBank/DDBJ whole genome shotgun (WGS) entry which is preliminary data.</text>
</comment>
<evidence type="ECO:0000313" key="3">
    <source>
        <dbReference type="Proteomes" id="UP000253083"/>
    </source>
</evidence>
<dbReference type="InterPro" id="IPR037482">
    <property type="entry name" value="ST1585_MBL-fold"/>
</dbReference>
<dbReference type="Gene3D" id="3.60.15.10">
    <property type="entry name" value="Ribonuclease Z/Hydroxyacylglutathione hydrolase-like"/>
    <property type="match status" value="1"/>
</dbReference>
<gene>
    <name evidence="2" type="ORF">DFR28_10531</name>
</gene>
<dbReference type="InterPro" id="IPR001279">
    <property type="entry name" value="Metallo-B-lactamas"/>
</dbReference>